<name>A0ABP3I1X2_9BACL</name>
<evidence type="ECO:0000313" key="1">
    <source>
        <dbReference type="EMBL" id="GAA0387390.1"/>
    </source>
</evidence>
<dbReference type="Proteomes" id="UP001500340">
    <property type="component" value="Unassembled WGS sequence"/>
</dbReference>
<comment type="caution">
    <text evidence="1">The sequence shown here is derived from an EMBL/GenBank/DDBJ whole genome shotgun (WGS) entry which is preliminary data.</text>
</comment>
<sequence length="209" mass="24856">MIKIDLLTNGIDSLKSAYMTMNKIPELEQGLEHNLKDAVLSFSHGIEILFKHILKKKEEYLIFSDIDKFISAKKKVLKENKDNVFEVNPNLKTVTLMESIDRLKYLCKYIISEDLELILYYLNGIRNQLMHYEVNFSEEESRELLKKLQLGYELSVEFLIKSIENFSDYFDSARYEITVDEYQDMMAEIYAEMRYEEERELRGYYEGSL</sequence>
<dbReference type="RefSeq" id="WP_343860130.1">
    <property type="nucleotide sequence ID" value="NZ_BAAACX010000008.1"/>
</dbReference>
<protein>
    <submittedName>
        <fullName evidence="1">Uncharacterized protein</fullName>
    </submittedName>
</protein>
<organism evidence="1 2">
    <name type="scientific">Paenibacillus motobuensis</name>
    <dbReference type="NCBI Taxonomy" id="295324"/>
    <lineage>
        <taxon>Bacteria</taxon>
        <taxon>Bacillati</taxon>
        <taxon>Bacillota</taxon>
        <taxon>Bacilli</taxon>
        <taxon>Bacillales</taxon>
        <taxon>Paenibacillaceae</taxon>
        <taxon>Paenibacillus</taxon>
    </lineage>
</organism>
<accession>A0ABP3I1X2</accession>
<evidence type="ECO:0000313" key="2">
    <source>
        <dbReference type="Proteomes" id="UP001500340"/>
    </source>
</evidence>
<dbReference type="EMBL" id="BAAACX010000008">
    <property type="protein sequence ID" value="GAA0387390.1"/>
    <property type="molecule type" value="Genomic_DNA"/>
</dbReference>
<gene>
    <name evidence="1" type="ORF">GCM10008933_17910</name>
</gene>
<reference evidence="2" key="1">
    <citation type="journal article" date="2019" name="Int. J. Syst. Evol. Microbiol.">
        <title>The Global Catalogue of Microorganisms (GCM) 10K type strain sequencing project: providing services to taxonomists for standard genome sequencing and annotation.</title>
        <authorList>
            <consortium name="The Broad Institute Genomics Platform"/>
            <consortium name="The Broad Institute Genome Sequencing Center for Infectious Disease"/>
            <person name="Wu L."/>
            <person name="Ma J."/>
        </authorList>
    </citation>
    <scope>NUCLEOTIDE SEQUENCE [LARGE SCALE GENOMIC DNA]</scope>
    <source>
        <strain evidence="2">JCM 12774</strain>
    </source>
</reference>
<proteinExistence type="predicted"/>
<keyword evidence="2" id="KW-1185">Reference proteome</keyword>